<keyword evidence="2" id="KW-1185">Reference proteome</keyword>
<gene>
    <name evidence="1" type="ORF">BO88DRAFT_451401</name>
</gene>
<dbReference type="GeneID" id="37215226"/>
<dbReference type="Proteomes" id="UP000248405">
    <property type="component" value="Unassembled WGS sequence"/>
</dbReference>
<dbReference type="AlphaFoldDB" id="A0A319BIG4"/>
<dbReference type="EMBL" id="KZ821618">
    <property type="protein sequence ID" value="PYH71719.1"/>
    <property type="molecule type" value="Genomic_DNA"/>
</dbReference>
<accession>A0A319BIG4</accession>
<name>A0A319BIG4_ASPVC</name>
<proteinExistence type="predicted"/>
<evidence type="ECO:0000313" key="1">
    <source>
        <dbReference type="EMBL" id="PYH71719.1"/>
    </source>
</evidence>
<organism evidence="1 2">
    <name type="scientific">Aspergillus vadensis (strain CBS 113365 / IMI 142717 / IBT 24658)</name>
    <dbReference type="NCBI Taxonomy" id="1448311"/>
    <lineage>
        <taxon>Eukaryota</taxon>
        <taxon>Fungi</taxon>
        <taxon>Dikarya</taxon>
        <taxon>Ascomycota</taxon>
        <taxon>Pezizomycotina</taxon>
        <taxon>Eurotiomycetes</taxon>
        <taxon>Eurotiomycetidae</taxon>
        <taxon>Eurotiales</taxon>
        <taxon>Aspergillaceae</taxon>
        <taxon>Aspergillus</taxon>
        <taxon>Aspergillus subgen. Circumdati</taxon>
    </lineage>
</organism>
<dbReference type="RefSeq" id="XP_025565513.1">
    <property type="nucleotide sequence ID" value="XM_025710634.1"/>
</dbReference>
<reference evidence="1" key="1">
    <citation type="submission" date="2016-12" db="EMBL/GenBank/DDBJ databases">
        <title>The genomes of Aspergillus section Nigri reveals drivers in fungal speciation.</title>
        <authorList>
            <consortium name="DOE Joint Genome Institute"/>
            <person name="Vesth T.C."/>
            <person name="Nybo J."/>
            <person name="Theobald S."/>
            <person name="Brandl J."/>
            <person name="Frisvad J.C."/>
            <person name="Nielsen K.F."/>
            <person name="Lyhne E.K."/>
            <person name="Kogle M.E."/>
            <person name="Kuo A."/>
            <person name="Riley R."/>
            <person name="Clum A."/>
            <person name="Nolan M."/>
            <person name="Lipzen A."/>
            <person name="Salamov A."/>
            <person name="Henrissat B."/>
            <person name="Wiebenga A."/>
            <person name="De Vries R.P."/>
            <person name="Grigoriev I.V."/>
            <person name="Mortensen U.H."/>
            <person name="Andersen M.R."/>
            <person name="Baker S.E."/>
        </authorList>
    </citation>
    <scope>NUCLEOTIDE SEQUENCE [LARGE SCALE GENOMIC DNA]</scope>
    <source>
        <strain evidence="1">CBS 113365</strain>
    </source>
</reference>
<sequence length="171" mass="18829">MSSNRTIGTLNGTRHRELPCVNFKKLYLMPGDPGYILWTAAKRSFRVAVTEALKWQFEGDELDDVLNDVLSTWPVVIGELGEPFGLVSLVDHQRIAAWGDLGTHERRLSIVVHKKILSLSQAFEKCRAGAHAIESGMNDASRIACQASQLYTCNITGLARYPGDSSGESIP</sequence>
<protein>
    <submittedName>
        <fullName evidence="1">Uncharacterized protein</fullName>
    </submittedName>
</protein>
<dbReference type="OrthoDB" id="4490934at2759"/>
<evidence type="ECO:0000313" key="2">
    <source>
        <dbReference type="Proteomes" id="UP000248405"/>
    </source>
</evidence>